<dbReference type="SUPFAM" id="SSF56112">
    <property type="entry name" value="Protein kinase-like (PK-like)"/>
    <property type="match status" value="1"/>
</dbReference>
<dbReference type="InterPro" id="IPR011009">
    <property type="entry name" value="Kinase-like_dom_sf"/>
</dbReference>
<dbReference type="InterPro" id="IPR000719">
    <property type="entry name" value="Prot_kinase_dom"/>
</dbReference>
<dbReference type="PANTHER" id="PTHR11909">
    <property type="entry name" value="CASEIN KINASE-RELATED"/>
    <property type="match status" value="1"/>
</dbReference>
<sequence length="172" mass="19346">MRHRCIGLCKGIGVYCIPVSLERMKIMMTVRTSWCGAYIMVVDKLSPDLVQLQRPFVTQDDMHAPAAAAEHNRIVHSRELMIRDVKPENCATGLDVGFDSVHVFDFGPAKLYEDPNTKKHIPYRDSLAFVGTARYASYNASLGRELSHRDGLEALGNSLLYLFHGSLHWQGI</sequence>
<dbReference type="AlphaFoldDB" id="A0A8E2ASG7"/>
<dbReference type="GO" id="GO:0004672">
    <property type="term" value="F:protein kinase activity"/>
    <property type="evidence" value="ECO:0007669"/>
    <property type="project" value="InterPro"/>
</dbReference>
<evidence type="ECO:0000313" key="2">
    <source>
        <dbReference type="EMBL" id="OCH90151.1"/>
    </source>
</evidence>
<evidence type="ECO:0000313" key="3">
    <source>
        <dbReference type="Proteomes" id="UP000250043"/>
    </source>
</evidence>
<accession>A0A8E2ASG7</accession>
<organism evidence="2 3">
    <name type="scientific">Obba rivulosa</name>
    <dbReference type="NCBI Taxonomy" id="1052685"/>
    <lineage>
        <taxon>Eukaryota</taxon>
        <taxon>Fungi</taxon>
        <taxon>Dikarya</taxon>
        <taxon>Basidiomycota</taxon>
        <taxon>Agaricomycotina</taxon>
        <taxon>Agaricomycetes</taxon>
        <taxon>Polyporales</taxon>
        <taxon>Gelatoporiaceae</taxon>
        <taxon>Obba</taxon>
    </lineage>
</organism>
<dbReference type="OrthoDB" id="3258886at2759"/>
<dbReference type="GO" id="GO:0005524">
    <property type="term" value="F:ATP binding"/>
    <property type="evidence" value="ECO:0007669"/>
    <property type="project" value="InterPro"/>
</dbReference>
<gene>
    <name evidence="2" type="ORF">OBBRIDRAFT_625409</name>
</gene>
<evidence type="ECO:0000259" key="1">
    <source>
        <dbReference type="PROSITE" id="PS50011"/>
    </source>
</evidence>
<dbReference type="InterPro" id="IPR050235">
    <property type="entry name" value="CK1_Ser-Thr_kinase"/>
</dbReference>
<keyword evidence="3" id="KW-1185">Reference proteome</keyword>
<dbReference type="Gene3D" id="1.10.510.10">
    <property type="entry name" value="Transferase(Phosphotransferase) domain 1"/>
    <property type="match status" value="1"/>
</dbReference>
<dbReference type="Proteomes" id="UP000250043">
    <property type="component" value="Unassembled WGS sequence"/>
</dbReference>
<feature type="domain" description="Protein kinase" evidence="1">
    <location>
        <begin position="1"/>
        <end position="172"/>
    </location>
</feature>
<dbReference type="EMBL" id="KV722411">
    <property type="protein sequence ID" value="OCH90151.1"/>
    <property type="molecule type" value="Genomic_DNA"/>
</dbReference>
<proteinExistence type="predicted"/>
<protein>
    <recommendedName>
        <fullName evidence="1">Protein kinase domain-containing protein</fullName>
    </recommendedName>
</protein>
<dbReference type="PROSITE" id="PS50011">
    <property type="entry name" value="PROTEIN_KINASE_DOM"/>
    <property type="match status" value="1"/>
</dbReference>
<reference evidence="2 3" key="1">
    <citation type="submission" date="2016-07" db="EMBL/GenBank/DDBJ databases">
        <title>Draft genome of the white-rot fungus Obba rivulosa 3A-2.</title>
        <authorList>
            <consortium name="DOE Joint Genome Institute"/>
            <person name="Miettinen O."/>
            <person name="Riley R."/>
            <person name="Acob R."/>
            <person name="Barry K."/>
            <person name="Cullen D."/>
            <person name="De Vries R."/>
            <person name="Hainaut M."/>
            <person name="Hatakka A."/>
            <person name="Henrissat B."/>
            <person name="Hilden K."/>
            <person name="Kuo R."/>
            <person name="Labutti K."/>
            <person name="Lipzen A."/>
            <person name="Makela M.R."/>
            <person name="Sandor L."/>
            <person name="Spatafora J.W."/>
            <person name="Grigoriev I.V."/>
            <person name="Hibbett D.S."/>
        </authorList>
    </citation>
    <scope>NUCLEOTIDE SEQUENCE [LARGE SCALE GENOMIC DNA]</scope>
    <source>
        <strain evidence="2 3">3A-2</strain>
    </source>
</reference>
<name>A0A8E2ASG7_9APHY</name>